<dbReference type="Pfam" id="PF13489">
    <property type="entry name" value="Methyltransf_23"/>
    <property type="match status" value="1"/>
</dbReference>
<dbReference type="SUPFAM" id="SSF53335">
    <property type="entry name" value="S-adenosyl-L-methionine-dependent methyltransferases"/>
    <property type="match status" value="1"/>
</dbReference>
<keyword evidence="1" id="KW-0808">Transferase</keyword>
<dbReference type="PANTHER" id="PTHR45036:SF1">
    <property type="entry name" value="METHYLTRANSFERASE LIKE 7A"/>
    <property type="match status" value="1"/>
</dbReference>
<dbReference type="OMA" id="VWEHGAS"/>
<dbReference type="AlphaFoldDB" id="A0A0U1M4L3"/>
<dbReference type="Gene3D" id="3.40.50.150">
    <property type="entry name" value="Vaccinia Virus protein VP39"/>
    <property type="match status" value="1"/>
</dbReference>
<dbReference type="EMBL" id="CVMT01000008">
    <property type="protein sequence ID" value="CRG90523.1"/>
    <property type="molecule type" value="Genomic_DNA"/>
</dbReference>
<dbReference type="CDD" id="cd02440">
    <property type="entry name" value="AdoMet_MTases"/>
    <property type="match status" value="1"/>
</dbReference>
<evidence type="ECO:0000313" key="2">
    <source>
        <dbReference type="Proteomes" id="UP000054383"/>
    </source>
</evidence>
<name>A0A0U1M4L3_TALIS</name>
<dbReference type="OrthoDB" id="4225761at2759"/>
<proteinExistence type="predicted"/>
<dbReference type="STRING" id="28573.A0A0U1M4L3"/>
<dbReference type="GO" id="GO:0032259">
    <property type="term" value="P:methylation"/>
    <property type="evidence" value="ECO:0007669"/>
    <property type="project" value="UniProtKB-KW"/>
</dbReference>
<dbReference type="GO" id="GO:0008168">
    <property type="term" value="F:methyltransferase activity"/>
    <property type="evidence" value="ECO:0007669"/>
    <property type="project" value="UniProtKB-KW"/>
</dbReference>
<dbReference type="InterPro" id="IPR052356">
    <property type="entry name" value="Thiol_S-MT"/>
</dbReference>
<reference evidence="1 2" key="1">
    <citation type="submission" date="2015-04" db="EMBL/GenBank/DDBJ databases">
        <authorList>
            <person name="Syromyatnikov M.Y."/>
            <person name="Popov V.N."/>
        </authorList>
    </citation>
    <scope>NUCLEOTIDE SEQUENCE [LARGE SCALE GENOMIC DNA]</scope>
    <source>
        <strain evidence="1">WF-38-12</strain>
    </source>
</reference>
<accession>A0A0U1M4L3</accession>
<dbReference type="InterPro" id="IPR029063">
    <property type="entry name" value="SAM-dependent_MTases_sf"/>
</dbReference>
<sequence>MVVLVLGSAMFQLYRAIRFTILFALFGSSPAAFSQINPGSIRKELGSERLSSRGTCAWWSDFLGFRKHFAAYEAAATPVPRLVEAANGVVLEIGPGSGNQFSRFDKAVVSRIYGIEPNEHLFNQLRNETIEQHHLSDIYVPINAALEDKNILKEWNIGDESIDSVVCMQALCSVSDPTMAVKQIYRLLKPGGQFLFWEHTASQDWMTRQVQGIWNLLWKPLIGNCHLRRNIERAVVEAGDWKIIELGHDNIEPWQMMPRVWGRFVKV</sequence>
<protein>
    <submittedName>
        <fullName evidence="1">Methyltransferase-like protein 7B</fullName>
    </submittedName>
</protein>
<organism evidence="1 2">
    <name type="scientific">Talaromyces islandicus</name>
    <name type="common">Penicillium islandicum</name>
    <dbReference type="NCBI Taxonomy" id="28573"/>
    <lineage>
        <taxon>Eukaryota</taxon>
        <taxon>Fungi</taxon>
        <taxon>Dikarya</taxon>
        <taxon>Ascomycota</taxon>
        <taxon>Pezizomycotina</taxon>
        <taxon>Eurotiomycetes</taxon>
        <taxon>Eurotiomycetidae</taxon>
        <taxon>Eurotiales</taxon>
        <taxon>Trichocomaceae</taxon>
        <taxon>Talaromyces</taxon>
        <taxon>Talaromyces sect. Islandici</taxon>
    </lineage>
</organism>
<keyword evidence="2" id="KW-1185">Reference proteome</keyword>
<dbReference type="Proteomes" id="UP000054383">
    <property type="component" value="Unassembled WGS sequence"/>
</dbReference>
<keyword evidence="1" id="KW-0489">Methyltransferase</keyword>
<gene>
    <name evidence="1" type="ORF">PISL3812_07567</name>
</gene>
<dbReference type="PANTHER" id="PTHR45036">
    <property type="entry name" value="METHYLTRANSFERASE LIKE 7B"/>
    <property type="match status" value="1"/>
</dbReference>
<evidence type="ECO:0000313" key="1">
    <source>
        <dbReference type="EMBL" id="CRG90523.1"/>
    </source>
</evidence>